<evidence type="ECO:0000256" key="2">
    <source>
        <dbReference type="SAM" id="Phobius"/>
    </source>
</evidence>
<gene>
    <name evidence="4" type="ORF">GCM10017790_68330</name>
</gene>
<accession>A0ABQ3M2Y4</accession>
<name>A0ABQ3M2Y4_9PSEU</name>
<dbReference type="Proteomes" id="UP000635387">
    <property type="component" value="Unassembled WGS sequence"/>
</dbReference>
<evidence type="ECO:0000313" key="5">
    <source>
        <dbReference type="Proteomes" id="UP000635387"/>
    </source>
</evidence>
<reference evidence="5" key="1">
    <citation type="journal article" date="2019" name="Int. J. Syst. Evol. Microbiol.">
        <title>The Global Catalogue of Microorganisms (GCM) 10K type strain sequencing project: providing services to taxonomists for standard genome sequencing and annotation.</title>
        <authorList>
            <consortium name="The Broad Institute Genomics Platform"/>
            <consortium name="The Broad Institute Genome Sequencing Center for Infectious Disease"/>
            <person name="Wu L."/>
            <person name="Ma J."/>
        </authorList>
    </citation>
    <scope>NUCLEOTIDE SEQUENCE [LARGE SCALE GENOMIC DNA]</scope>
    <source>
        <strain evidence="5">CGMCC 4.7683</strain>
    </source>
</reference>
<feature type="compositionally biased region" description="Low complexity" evidence="1">
    <location>
        <begin position="12"/>
        <end position="66"/>
    </location>
</feature>
<keyword evidence="5" id="KW-1185">Reference proteome</keyword>
<evidence type="ECO:0000313" key="4">
    <source>
        <dbReference type="EMBL" id="GHH31881.1"/>
    </source>
</evidence>
<dbReference type="EMBL" id="BNAY01000009">
    <property type="protein sequence ID" value="GHH31881.1"/>
    <property type="molecule type" value="Genomic_DNA"/>
</dbReference>
<sequence>MAYPGGNGWPEQQPQQPYQQQPPQQQGYPQQNPPQYGQYPQDPQQQYQGYQQQGFQQFPQQTYQGFAPEPPKKSKKGLWIGLGALVLVVAVGATLFFVLRDGDDPQPQAGPPPSSAPVPPSSSASKPPPSSSGAPKDNKVPSTTPGWQGILSAKDKTAYDLPASGWETKPGQIVGYNEGEFKMVIHEASTYKLGACPDSRGSNRGVVGFATADQIPVENAARGAVRLWIQSATGKADVPMPDVKQVPIASGAIQAVSSTGTFTPPETEECRAPSVKVTSAAFKSGDQTICFVMAIDQGTPDALPDADAQKILASLRPQP</sequence>
<proteinExistence type="predicted"/>
<dbReference type="InterPro" id="IPR058330">
    <property type="entry name" value="DUF8017"/>
</dbReference>
<feature type="region of interest" description="Disordered" evidence="1">
    <location>
        <begin position="1"/>
        <end position="74"/>
    </location>
</feature>
<organism evidence="4 5">
    <name type="scientific">Amycolatopsis oliviviridis</name>
    <dbReference type="NCBI Taxonomy" id="1471590"/>
    <lineage>
        <taxon>Bacteria</taxon>
        <taxon>Bacillati</taxon>
        <taxon>Actinomycetota</taxon>
        <taxon>Actinomycetes</taxon>
        <taxon>Pseudonocardiales</taxon>
        <taxon>Pseudonocardiaceae</taxon>
        <taxon>Amycolatopsis</taxon>
    </lineage>
</organism>
<evidence type="ECO:0000256" key="1">
    <source>
        <dbReference type="SAM" id="MobiDB-lite"/>
    </source>
</evidence>
<dbReference type="RefSeq" id="WP_191258524.1">
    <property type="nucleotide sequence ID" value="NZ_BNAY01000009.1"/>
</dbReference>
<keyword evidence="2" id="KW-1133">Transmembrane helix</keyword>
<comment type="caution">
    <text evidence="4">The sequence shown here is derived from an EMBL/GenBank/DDBJ whole genome shotgun (WGS) entry which is preliminary data.</text>
</comment>
<protein>
    <recommendedName>
        <fullName evidence="3">DUF8017 domain-containing protein</fullName>
    </recommendedName>
</protein>
<feature type="compositionally biased region" description="Pro residues" evidence="1">
    <location>
        <begin position="108"/>
        <end position="130"/>
    </location>
</feature>
<feature type="transmembrane region" description="Helical" evidence="2">
    <location>
        <begin position="78"/>
        <end position="99"/>
    </location>
</feature>
<evidence type="ECO:0000259" key="3">
    <source>
        <dbReference type="Pfam" id="PF26056"/>
    </source>
</evidence>
<feature type="region of interest" description="Disordered" evidence="1">
    <location>
        <begin position="102"/>
        <end position="149"/>
    </location>
</feature>
<dbReference type="Pfam" id="PF26056">
    <property type="entry name" value="DUF8017"/>
    <property type="match status" value="1"/>
</dbReference>
<keyword evidence="2" id="KW-0812">Transmembrane</keyword>
<feature type="domain" description="DUF8017" evidence="3">
    <location>
        <begin position="141"/>
        <end position="317"/>
    </location>
</feature>
<keyword evidence="2" id="KW-0472">Membrane</keyword>